<organism evidence="2 3">
    <name type="scientific">Streptomyces ureilyticus</name>
    <dbReference type="NCBI Taxonomy" id="1775131"/>
    <lineage>
        <taxon>Bacteria</taxon>
        <taxon>Bacillati</taxon>
        <taxon>Actinomycetota</taxon>
        <taxon>Actinomycetes</taxon>
        <taxon>Kitasatosporales</taxon>
        <taxon>Streptomycetaceae</taxon>
        <taxon>Streptomyces</taxon>
    </lineage>
</organism>
<sequence>RRQPVRQQFLDAAGRQGRNDFRGCAPAPQPATPQPEPVAPAAGPERRPGAWQRFVRWWRGY</sequence>
<evidence type="ECO:0000313" key="3">
    <source>
        <dbReference type="Proteomes" id="UP001518140"/>
    </source>
</evidence>
<comment type="caution">
    <text evidence="2">The sequence shown here is derived from an EMBL/GenBank/DDBJ whole genome shotgun (WGS) entry which is preliminary data.</text>
</comment>
<feature type="compositionally biased region" description="Pro residues" evidence="1">
    <location>
        <begin position="27"/>
        <end position="38"/>
    </location>
</feature>
<dbReference type="EMBL" id="JAAKZX010000472">
    <property type="protein sequence ID" value="NGO49511.1"/>
    <property type="molecule type" value="Genomic_DNA"/>
</dbReference>
<proteinExistence type="predicted"/>
<feature type="non-terminal residue" evidence="2">
    <location>
        <position position="1"/>
    </location>
</feature>
<evidence type="ECO:0000256" key="1">
    <source>
        <dbReference type="SAM" id="MobiDB-lite"/>
    </source>
</evidence>
<evidence type="ECO:0000313" key="2">
    <source>
        <dbReference type="EMBL" id="NGO49511.1"/>
    </source>
</evidence>
<gene>
    <name evidence="2" type="ORF">G6048_48215</name>
</gene>
<name>A0ABX0E5N8_9ACTN</name>
<protein>
    <submittedName>
        <fullName evidence="2">Cytochrome P450</fullName>
    </submittedName>
</protein>
<dbReference type="Proteomes" id="UP001518140">
    <property type="component" value="Unassembled WGS sequence"/>
</dbReference>
<reference evidence="2 3" key="1">
    <citation type="submission" date="2020-02" db="EMBL/GenBank/DDBJ databases">
        <title>Whole-genome analyses of novel actinobacteria.</title>
        <authorList>
            <person name="Sahin N."/>
            <person name="Tokatli A."/>
        </authorList>
    </citation>
    <scope>NUCLEOTIDE SEQUENCE [LARGE SCALE GENOMIC DNA]</scope>
    <source>
        <strain evidence="2 3">YC419</strain>
    </source>
</reference>
<accession>A0ABX0E5N8</accession>
<keyword evidence="3" id="KW-1185">Reference proteome</keyword>
<feature type="region of interest" description="Disordered" evidence="1">
    <location>
        <begin position="12"/>
        <end position="47"/>
    </location>
</feature>